<dbReference type="SUPFAM" id="SSF56281">
    <property type="entry name" value="Metallo-hydrolase/oxidoreductase"/>
    <property type="match status" value="1"/>
</dbReference>
<dbReference type="RefSeq" id="WP_379026689.1">
    <property type="nucleotide sequence ID" value="NZ_JBHUGY010000071.1"/>
</dbReference>
<accession>A0ABW4WRB8</accession>
<gene>
    <name evidence="2" type="ORF">ACFSQT_35455</name>
</gene>
<dbReference type="CDD" id="cd07713">
    <property type="entry name" value="DHPS-like_MBL-fold"/>
    <property type="match status" value="1"/>
</dbReference>
<feature type="domain" description="Metallo-beta-lactamase" evidence="1">
    <location>
        <begin position="94"/>
        <end position="139"/>
    </location>
</feature>
<comment type="caution">
    <text evidence="2">The sequence shown here is derived from an EMBL/GenBank/DDBJ whole genome shotgun (WGS) entry which is preliminary data.</text>
</comment>
<dbReference type="InterPro" id="IPR052926">
    <property type="entry name" value="Metallo-beta-lactamase_dom"/>
</dbReference>
<reference evidence="3" key="1">
    <citation type="journal article" date="2019" name="Int. J. Syst. Evol. Microbiol.">
        <title>The Global Catalogue of Microorganisms (GCM) 10K type strain sequencing project: providing services to taxonomists for standard genome sequencing and annotation.</title>
        <authorList>
            <consortium name="The Broad Institute Genomics Platform"/>
            <consortium name="The Broad Institute Genome Sequencing Center for Infectious Disease"/>
            <person name="Wu L."/>
            <person name="Ma J."/>
        </authorList>
    </citation>
    <scope>NUCLEOTIDE SEQUENCE [LARGE SCALE GENOMIC DNA]</scope>
    <source>
        <strain evidence="3">CGMCC 1.16226</strain>
    </source>
</reference>
<dbReference type="Gene3D" id="3.60.15.10">
    <property type="entry name" value="Ribonuclease Z/Hydroxyacylglutathione hydrolase-like"/>
    <property type="match status" value="1"/>
</dbReference>
<dbReference type="InterPro" id="IPR001279">
    <property type="entry name" value="Metallo-B-lactamas"/>
</dbReference>
<dbReference type="Proteomes" id="UP001597349">
    <property type="component" value="Unassembled WGS sequence"/>
</dbReference>
<organism evidence="2 3">
    <name type="scientific">Mesorhizobium calcicola</name>
    <dbReference type="NCBI Taxonomy" id="1300310"/>
    <lineage>
        <taxon>Bacteria</taxon>
        <taxon>Pseudomonadati</taxon>
        <taxon>Pseudomonadota</taxon>
        <taxon>Alphaproteobacteria</taxon>
        <taxon>Hyphomicrobiales</taxon>
        <taxon>Phyllobacteriaceae</taxon>
        <taxon>Mesorhizobium</taxon>
    </lineage>
</organism>
<keyword evidence="3" id="KW-1185">Reference proteome</keyword>
<dbReference type="Pfam" id="PF00753">
    <property type="entry name" value="Lactamase_B"/>
    <property type="match status" value="1"/>
</dbReference>
<proteinExistence type="predicted"/>
<evidence type="ECO:0000313" key="2">
    <source>
        <dbReference type="EMBL" id="MFD2058192.1"/>
    </source>
</evidence>
<evidence type="ECO:0000313" key="3">
    <source>
        <dbReference type="Proteomes" id="UP001597349"/>
    </source>
</evidence>
<dbReference type="EMBL" id="JBHUGY010000071">
    <property type="protein sequence ID" value="MFD2058192.1"/>
    <property type="molecule type" value="Genomic_DNA"/>
</dbReference>
<sequence length="349" mass="37954">MAPDACRSYAPQPNWIEWPRCIARRAASMRAVDTAEVIFLVDNATDSLSSNPGFVETEFAGHRRRGMQWLSGKCLCCAAHGLSCLITTRTGSASRTLLFDTGPEEWVFERNVVRLGVDLGKVGAVMLSHGHWDHGGAMPRALQMITMGNGGQPVPTYMHPDMFALRATKSADGQFRPMELVPGVDILSGNGADVIVTRDEQRLFDETFYVSGEIPRVTRFERGFPGQHRQTAAGSWALDEVMPDERFVAINVAGKGQVVFTACSHAGLINVLTHARARFPDIPLYGVFGGFHLSGITEPIIPETVEALAQFDLQLISPGHCTGWRAVSALAAAYGEKVVPSAVGKTFRL</sequence>
<evidence type="ECO:0000259" key="1">
    <source>
        <dbReference type="Pfam" id="PF00753"/>
    </source>
</evidence>
<dbReference type="InterPro" id="IPR036866">
    <property type="entry name" value="RibonucZ/Hydroxyglut_hydro"/>
</dbReference>
<protein>
    <submittedName>
        <fullName evidence="2">MBL fold metallo-hydrolase</fullName>
    </submittedName>
</protein>
<dbReference type="InterPro" id="IPR041712">
    <property type="entry name" value="DHPS-like_MBL-fold"/>
</dbReference>
<name>A0ABW4WRB8_9HYPH</name>
<dbReference type="PANTHER" id="PTHR13754">
    <property type="entry name" value="METALLO-BETA-LACTAMASE SUPERFAMILY PROTEIN"/>
    <property type="match status" value="1"/>
</dbReference>
<dbReference type="PANTHER" id="PTHR13754:SF13">
    <property type="entry name" value="METALLO-BETA-LACTAMASE SUPERFAMILY PROTEIN (AFU_ORTHOLOGUE AFUA_3G07630)"/>
    <property type="match status" value="1"/>
</dbReference>